<protein>
    <submittedName>
        <fullName evidence="9">Cell division protein FtsQ</fullName>
    </submittedName>
</protein>
<evidence type="ECO:0000256" key="2">
    <source>
        <dbReference type="ARBA" id="ARBA00022475"/>
    </source>
</evidence>
<dbReference type="InterPro" id="IPR013685">
    <property type="entry name" value="POTRA_FtsQ_type"/>
</dbReference>
<dbReference type="InterPro" id="IPR034746">
    <property type="entry name" value="POTRA"/>
</dbReference>
<dbReference type="GO" id="GO:0005886">
    <property type="term" value="C:plasma membrane"/>
    <property type="evidence" value="ECO:0007669"/>
    <property type="project" value="TreeGrafter"/>
</dbReference>
<proteinExistence type="predicted"/>
<dbReference type="Pfam" id="PF08478">
    <property type="entry name" value="POTRA_1"/>
    <property type="match status" value="1"/>
</dbReference>
<reference evidence="9 10" key="1">
    <citation type="submission" date="2016-10" db="EMBL/GenBank/DDBJ databases">
        <authorList>
            <person name="de Groot N.N."/>
        </authorList>
    </citation>
    <scope>NUCLEOTIDE SEQUENCE [LARGE SCALE GENOMIC DNA]</scope>
    <source>
        <strain evidence="9 10">CPCC 201354</strain>
    </source>
</reference>
<keyword evidence="7" id="KW-0131">Cell cycle</keyword>
<dbReference type="AlphaFoldDB" id="A0A1G7XBS7"/>
<keyword evidence="5" id="KW-1133">Transmembrane helix</keyword>
<dbReference type="PANTHER" id="PTHR37820:SF1">
    <property type="entry name" value="CELL DIVISION PROTEIN FTSQ"/>
    <property type="match status" value="1"/>
</dbReference>
<dbReference type="OrthoDB" id="9790760at2"/>
<evidence type="ECO:0000256" key="5">
    <source>
        <dbReference type="ARBA" id="ARBA00022989"/>
    </source>
</evidence>
<accession>A0A1G7XBS7</accession>
<evidence type="ECO:0000256" key="6">
    <source>
        <dbReference type="ARBA" id="ARBA00023136"/>
    </source>
</evidence>
<dbReference type="EMBL" id="FNCN01000008">
    <property type="protein sequence ID" value="SDG81656.1"/>
    <property type="molecule type" value="Genomic_DNA"/>
</dbReference>
<feature type="domain" description="POTRA" evidence="8">
    <location>
        <begin position="29"/>
        <end position="97"/>
    </location>
</feature>
<dbReference type="RefSeq" id="WP_093170216.1">
    <property type="nucleotide sequence ID" value="NZ_FNCN01000008.1"/>
</dbReference>
<dbReference type="Gene3D" id="3.10.20.310">
    <property type="entry name" value="membrane protein fhac"/>
    <property type="match status" value="1"/>
</dbReference>
<dbReference type="InterPro" id="IPR050487">
    <property type="entry name" value="FtsQ_DivIB"/>
</dbReference>
<dbReference type="InterPro" id="IPR005548">
    <property type="entry name" value="Cell_div_FtsQ/DivIB_C"/>
</dbReference>
<keyword evidence="4" id="KW-0812">Transmembrane</keyword>
<dbReference type="PROSITE" id="PS51779">
    <property type="entry name" value="POTRA"/>
    <property type="match status" value="1"/>
</dbReference>
<dbReference type="Proteomes" id="UP000198923">
    <property type="component" value="Unassembled WGS sequence"/>
</dbReference>
<evidence type="ECO:0000259" key="8">
    <source>
        <dbReference type="PROSITE" id="PS51779"/>
    </source>
</evidence>
<evidence type="ECO:0000313" key="9">
    <source>
        <dbReference type="EMBL" id="SDG81656.1"/>
    </source>
</evidence>
<name>A0A1G7XBS7_9ACTN</name>
<organism evidence="9 10">
    <name type="scientific">Sinosporangium album</name>
    <dbReference type="NCBI Taxonomy" id="504805"/>
    <lineage>
        <taxon>Bacteria</taxon>
        <taxon>Bacillati</taxon>
        <taxon>Actinomycetota</taxon>
        <taxon>Actinomycetes</taxon>
        <taxon>Streptosporangiales</taxon>
        <taxon>Streptosporangiaceae</taxon>
        <taxon>Sinosporangium</taxon>
    </lineage>
</organism>
<gene>
    <name evidence="9" type="ORF">SAMN05421505_108123</name>
</gene>
<keyword evidence="10" id="KW-1185">Reference proteome</keyword>
<keyword evidence="2" id="KW-1003">Cell membrane</keyword>
<dbReference type="STRING" id="504805.SAMN05421505_108123"/>
<sequence>MKARTAFVALLTVGVVGTAAWLVFFSPVLGVSEVQIVGNVTIPKERVREAADVADQEPLATLDLAEIESRVLEIKQLESARIERGWPGTLRISVVERRAVAALPYGGAFALVDRHGVVMGIEQRAPAKLPVLRVSAPRPGDPATAAALAVIRALPEELGRRVKEVRAPSAESVSLVLGDGREVVWGGADRAEDKVRVVTGLLRKPYDVYDVSSPDVVAVK</sequence>
<evidence type="ECO:0000256" key="1">
    <source>
        <dbReference type="ARBA" id="ARBA00004370"/>
    </source>
</evidence>
<comment type="subcellular location">
    <subcellularLocation>
        <location evidence="1">Membrane</location>
    </subcellularLocation>
</comment>
<keyword evidence="6" id="KW-0472">Membrane</keyword>
<dbReference type="GO" id="GO:0051301">
    <property type="term" value="P:cell division"/>
    <property type="evidence" value="ECO:0007669"/>
    <property type="project" value="UniProtKB-KW"/>
</dbReference>
<evidence type="ECO:0000256" key="3">
    <source>
        <dbReference type="ARBA" id="ARBA00022618"/>
    </source>
</evidence>
<evidence type="ECO:0000256" key="7">
    <source>
        <dbReference type="ARBA" id="ARBA00023306"/>
    </source>
</evidence>
<dbReference type="PANTHER" id="PTHR37820">
    <property type="entry name" value="CELL DIVISION PROTEIN DIVIB"/>
    <property type="match status" value="1"/>
</dbReference>
<dbReference type="Pfam" id="PF03799">
    <property type="entry name" value="FtsQ_DivIB_C"/>
    <property type="match status" value="1"/>
</dbReference>
<evidence type="ECO:0000256" key="4">
    <source>
        <dbReference type="ARBA" id="ARBA00022692"/>
    </source>
</evidence>
<evidence type="ECO:0000313" key="10">
    <source>
        <dbReference type="Proteomes" id="UP000198923"/>
    </source>
</evidence>
<keyword evidence="3 9" id="KW-0132">Cell division</keyword>